<dbReference type="Proteomes" id="UP000292003">
    <property type="component" value="Unassembled WGS sequence"/>
</dbReference>
<name>A0A4Q7J8E9_9PSEU</name>
<dbReference type="GO" id="GO:0030288">
    <property type="term" value="C:outer membrane-bounded periplasmic space"/>
    <property type="evidence" value="ECO:0007669"/>
    <property type="project" value="TreeGrafter"/>
</dbReference>
<reference evidence="7 8" key="1">
    <citation type="submission" date="2019-02" db="EMBL/GenBank/DDBJ databases">
        <title>Draft genome sequence of Amycolatopsis sp. 8-3EHSu isolated from roots of Suaeda maritima.</title>
        <authorList>
            <person name="Duangmal K."/>
            <person name="Chantavorakit T."/>
        </authorList>
    </citation>
    <scope>NUCLEOTIDE SEQUENCE [LARGE SCALE GENOMIC DNA]</scope>
    <source>
        <strain evidence="7 8">8-3EHSu</strain>
    </source>
</reference>
<comment type="subcellular location">
    <subcellularLocation>
        <location evidence="1">Cell envelope</location>
    </subcellularLocation>
</comment>
<sequence>MGGLAVLALLVVTGCSAAPVQETPGGAGAEKPVVDRAVQPLQPALSVTDPHGTRLTLPAPPRRIVCLSGLCDDIVADLGLVPAGTSNPTLLRHPALLGEGGAGVPVVGGSFGSEDVESIAVLDPDLVIGLEGVHETLRPAIERFAPLWLTEPVTWQESVGYLRALGALTGRTTEAVAAETRFRATLADAVDRSHAAGYAAHPVVLLYGSADSVGVDTANSLKGGLLDQLFDYPFPAKGTDAETAGNYSLEELLARGPRTVFVYSLLFGASDRTLSAQLADNPVWAQIPAVRDGRVHEMHAKLWGTGRGARSLGAIVGEALAAVGRP</sequence>
<dbReference type="OrthoDB" id="6495095at2"/>
<dbReference type="SUPFAM" id="SSF53807">
    <property type="entry name" value="Helical backbone' metal receptor"/>
    <property type="match status" value="1"/>
</dbReference>
<dbReference type="GO" id="GO:1901678">
    <property type="term" value="P:iron coordination entity transport"/>
    <property type="evidence" value="ECO:0007669"/>
    <property type="project" value="UniProtKB-ARBA"/>
</dbReference>
<dbReference type="InterPro" id="IPR051313">
    <property type="entry name" value="Bact_iron-sidero_bind"/>
</dbReference>
<gene>
    <name evidence="7" type="ORF">EWH70_14580</name>
</gene>
<dbReference type="PANTHER" id="PTHR30532:SF1">
    <property type="entry name" value="IRON(3+)-HYDROXAMATE-BINDING PROTEIN FHUD"/>
    <property type="match status" value="1"/>
</dbReference>
<dbReference type="AlphaFoldDB" id="A0A4Q7J8E9"/>
<dbReference type="EMBL" id="SFCC01000007">
    <property type="protein sequence ID" value="RZQ63248.1"/>
    <property type="molecule type" value="Genomic_DNA"/>
</dbReference>
<feature type="domain" description="Fe/B12 periplasmic-binding" evidence="6">
    <location>
        <begin position="63"/>
        <end position="326"/>
    </location>
</feature>
<evidence type="ECO:0000256" key="3">
    <source>
        <dbReference type="ARBA" id="ARBA00022448"/>
    </source>
</evidence>
<evidence type="ECO:0000256" key="1">
    <source>
        <dbReference type="ARBA" id="ARBA00004196"/>
    </source>
</evidence>
<evidence type="ECO:0000313" key="8">
    <source>
        <dbReference type="Proteomes" id="UP000292003"/>
    </source>
</evidence>
<comment type="caution">
    <text evidence="7">The sequence shown here is derived from an EMBL/GenBank/DDBJ whole genome shotgun (WGS) entry which is preliminary data.</text>
</comment>
<evidence type="ECO:0000313" key="7">
    <source>
        <dbReference type="EMBL" id="RZQ63248.1"/>
    </source>
</evidence>
<dbReference type="Pfam" id="PF01497">
    <property type="entry name" value="Peripla_BP_2"/>
    <property type="match status" value="1"/>
</dbReference>
<organism evidence="7 8">
    <name type="scientific">Amycolatopsis suaedae</name>
    <dbReference type="NCBI Taxonomy" id="2510978"/>
    <lineage>
        <taxon>Bacteria</taxon>
        <taxon>Bacillati</taxon>
        <taxon>Actinomycetota</taxon>
        <taxon>Actinomycetes</taxon>
        <taxon>Pseudonocardiales</taxon>
        <taxon>Pseudonocardiaceae</taxon>
        <taxon>Amycolatopsis</taxon>
    </lineage>
</organism>
<feature type="signal peptide" evidence="5">
    <location>
        <begin position="1"/>
        <end position="17"/>
    </location>
</feature>
<comment type="similarity">
    <text evidence="2">Belongs to the bacterial solute-binding protein 8 family.</text>
</comment>
<dbReference type="InterPro" id="IPR002491">
    <property type="entry name" value="ABC_transptr_periplasmic_BD"/>
</dbReference>
<evidence type="ECO:0000256" key="2">
    <source>
        <dbReference type="ARBA" id="ARBA00008814"/>
    </source>
</evidence>
<evidence type="ECO:0000256" key="4">
    <source>
        <dbReference type="ARBA" id="ARBA00022729"/>
    </source>
</evidence>
<keyword evidence="8" id="KW-1185">Reference proteome</keyword>
<dbReference type="Gene3D" id="3.40.50.1980">
    <property type="entry name" value="Nitrogenase molybdenum iron protein domain"/>
    <property type="match status" value="2"/>
</dbReference>
<dbReference type="PANTHER" id="PTHR30532">
    <property type="entry name" value="IRON III DICITRATE-BINDING PERIPLASMIC PROTEIN"/>
    <property type="match status" value="1"/>
</dbReference>
<dbReference type="PROSITE" id="PS50983">
    <property type="entry name" value="FE_B12_PBP"/>
    <property type="match status" value="1"/>
</dbReference>
<evidence type="ECO:0000256" key="5">
    <source>
        <dbReference type="SAM" id="SignalP"/>
    </source>
</evidence>
<protein>
    <submittedName>
        <fullName evidence="7">ABC transporter substrate-binding protein</fullName>
    </submittedName>
</protein>
<accession>A0A4Q7J8E9</accession>
<proteinExistence type="inferred from homology"/>
<keyword evidence="4 5" id="KW-0732">Signal</keyword>
<evidence type="ECO:0000259" key="6">
    <source>
        <dbReference type="PROSITE" id="PS50983"/>
    </source>
</evidence>
<keyword evidence="3" id="KW-0813">Transport</keyword>
<feature type="chain" id="PRO_5020350504" evidence="5">
    <location>
        <begin position="18"/>
        <end position="326"/>
    </location>
</feature>